<protein>
    <submittedName>
        <fullName evidence="2">Beta-lactamase regulatory protein BlaB</fullName>
    </submittedName>
</protein>
<dbReference type="Pfam" id="PF13354">
    <property type="entry name" value="Beta-lactamase2"/>
    <property type="match status" value="1"/>
</dbReference>
<keyword evidence="3" id="KW-1185">Reference proteome</keyword>
<accession>A0A7D7Q352</accession>
<sequence length="301" mass="32371">MWERPAADAVLGRLAQDVTGILRDADMTGAVAVRVIDAPELPAFGWRADEAFPAASLYKLVVMVAFCRAVDRGDLDPTALVTLRPEDRADGPTGLAICQDPVRISWRDLVRLMMTVSDNAAGQAVLREVGHARVRDVLREMGLSSTVVRPGPAPDAVPEQAVSVGTEQAQDPYLVPDPVGYDPLLVSATTASDLVALLCAIWQDRAASTAQCAFMREVMSQQAWGHRFAEAFSYPGAGVAAKTGSFGALCHEAGVISHPGEKSIAVAVLTRSVRRERQIAVSNRIVGQIARHCVRSYRQFL</sequence>
<dbReference type="GO" id="GO:0030655">
    <property type="term" value="P:beta-lactam antibiotic catabolic process"/>
    <property type="evidence" value="ECO:0007669"/>
    <property type="project" value="InterPro"/>
</dbReference>
<dbReference type="InterPro" id="IPR045155">
    <property type="entry name" value="Beta-lactam_cat"/>
</dbReference>
<evidence type="ECO:0000259" key="1">
    <source>
        <dbReference type="Pfam" id="PF13354"/>
    </source>
</evidence>
<proteinExistence type="predicted"/>
<organism evidence="2 3">
    <name type="scientific">Kocuria varians</name>
    <name type="common">Micrococcus varians</name>
    <dbReference type="NCBI Taxonomy" id="1272"/>
    <lineage>
        <taxon>Bacteria</taxon>
        <taxon>Bacillati</taxon>
        <taxon>Actinomycetota</taxon>
        <taxon>Actinomycetes</taxon>
        <taxon>Micrococcales</taxon>
        <taxon>Micrococcaceae</taxon>
        <taxon>Kocuria</taxon>
    </lineage>
</organism>
<feature type="domain" description="Beta-lactamase class A catalytic" evidence="1">
    <location>
        <begin position="41"/>
        <end position="270"/>
    </location>
</feature>
<dbReference type="PANTHER" id="PTHR35333">
    <property type="entry name" value="BETA-LACTAMASE"/>
    <property type="match status" value="1"/>
</dbReference>
<evidence type="ECO:0000313" key="3">
    <source>
        <dbReference type="Proteomes" id="UP000216825"/>
    </source>
</evidence>
<dbReference type="EMBL" id="CP059343">
    <property type="protein sequence ID" value="QMS55798.1"/>
    <property type="molecule type" value="Genomic_DNA"/>
</dbReference>
<reference evidence="3" key="1">
    <citation type="submission" date="2017-08" db="EMBL/GenBank/DDBJ databases">
        <title>Draft Genome Sequence of Kocuria varians 80.</title>
        <authorList>
            <person name="Minaev M."/>
            <person name="Kurbakov K.A."/>
            <person name="Solodovnikova G.I."/>
            <person name="Kuznetsova O.A."/>
            <person name="Lisitsyn A.B."/>
        </authorList>
    </citation>
    <scope>NUCLEOTIDE SEQUENCE [LARGE SCALE GENOMIC DNA]</scope>
    <source>
        <strain evidence="3">80</strain>
    </source>
</reference>
<dbReference type="AlphaFoldDB" id="A0A7D7Q352"/>
<dbReference type="PANTHER" id="PTHR35333:SF3">
    <property type="entry name" value="BETA-LACTAMASE-TYPE TRANSPEPTIDASE FOLD CONTAINING PROTEIN"/>
    <property type="match status" value="1"/>
</dbReference>
<dbReference type="GO" id="GO:0008800">
    <property type="term" value="F:beta-lactamase activity"/>
    <property type="evidence" value="ECO:0007669"/>
    <property type="project" value="InterPro"/>
</dbReference>
<evidence type="ECO:0000313" key="2">
    <source>
        <dbReference type="EMBL" id="QMS55798.1"/>
    </source>
</evidence>
<dbReference type="SUPFAM" id="SSF56601">
    <property type="entry name" value="beta-lactamase/transpeptidase-like"/>
    <property type="match status" value="1"/>
</dbReference>
<dbReference type="Proteomes" id="UP000216825">
    <property type="component" value="Chromosome"/>
</dbReference>
<dbReference type="Gene3D" id="3.40.710.10">
    <property type="entry name" value="DD-peptidase/beta-lactamase superfamily"/>
    <property type="match status" value="1"/>
</dbReference>
<dbReference type="InterPro" id="IPR012338">
    <property type="entry name" value="Beta-lactam/transpept-like"/>
</dbReference>
<dbReference type="KEGG" id="kvr:CIB50_0000491"/>
<reference evidence="2 3" key="2">
    <citation type="submission" date="2020-07" db="EMBL/GenBank/DDBJ databases">
        <title>Genome of starter culture bacteria Kocuria salsicia reveals its technological properties and safety for usage in meat industry.</title>
        <authorList>
            <person name="Michael M."/>
            <person name="Konstantin K."/>
            <person name="Evgenii K."/>
            <person name="Galina S."/>
            <person name="Oksana K."/>
            <person name="Andrei L."/>
        </authorList>
    </citation>
    <scope>NUCLEOTIDE SEQUENCE [LARGE SCALE GENOMIC DNA]</scope>
    <source>
        <strain evidence="2 3">80</strain>
    </source>
</reference>
<name>A0A7D7Q352_KOCVA</name>
<gene>
    <name evidence="2" type="primary">blaB</name>
    <name evidence="2" type="ORF">CIB50_0000491</name>
</gene>
<dbReference type="InterPro" id="IPR000871">
    <property type="entry name" value="Beta-lactam_class-A"/>
</dbReference>
<dbReference type="GO" id="GO:0046677">
    <property type="term" value="P:response to antibiotic"/>
    <property type="evidence" value="ECO:0007669"/>
    <property type="project" value="InterPro"/>
</dbReference>